<dbReference type="RefSeq" id="WP_338248726.1">
    <property type="nucleotide sequence ID" value="NZ_AP028907.1"/>
</dbReference>
<comment type="function">
    <text evidence="8">NAD-dependent protein deacetylase which modulates the activities of several enzymes which are inactive in their acetylated form. Deacetylates the N-terminal lysine residue of Alba, the major archaeal chromatin protein and that, in turn, increases Alba's DNA binding affinity, thereby repressing transcription.</text>
</comment>
<feature type="binding site" evidence="8">
    <location>
        <position position="37"/>
    </location>
    <ligand>
        <name>nicotinamide</name>
        <dbReference type="ChEBI" id="CHEBI:17154"/>
    </ligand>
</feature>
<comment type="similarity">
    <text evidence="8">Belongs to the sirtuin family. Class U subfamily.</text>
</comment>
<feature type="binding site" evidence="8">
    <location>
        <position position="120"/>
    </location>
    <ligand>
        <name>NAD(+)</name>
        <dbReference type="ChEBI" id="CHEBI:57540"/>
    </ligand>
</feature>
<keyword evidence="4 8" id="KW-0862">Zinc</keyword>
<dbReference type="PANTHER" id="PTHR11085:SF11">
    <property type="entry name" value="NAD-DEPENDENT PROTEIN DEACETYLASE"/>
    <property type="match status" value="1"/>
</dbReference>
<evidence type="ECO:0000256" key="4">
    <source>
        <dbReference type="ARBA" id="ARBA00022833"/>
    </source>
</evidence>
<dbReference type="InterPro" id="IPR028628">
    <property type="entry name" value="Sirtuin_class_U"/>
</dbReference>
<dbReference type="InterPro" id="IPR029035">
    <property type="entry name" value="DHS-like_NAD/FAD-binding_dom"/>
</dbReference>
<feature type="binding site" evidence="8">
    <location>
        <position position="194"/>
    </location>
    <ligand>
        <name>NAD(+)</name>
        <dbReference type="ChEBI" id="CHEBI:57540"/>
    </ligand>
</feature>
<feature type="binding site" evidence="8 9">
    <location>
        <position position="128"/>
    </location>
    <ligand>
        <name>Zn(2+)</name>
        <dbReference type="ChEBI" id="CHEBI:29105"/>
    </ligand>
</feature>
<keyword evidence="3 8" id="KW-0479">Metal-binding</keyword>
<proteinExistence type="inferred from homology"/>
<evidence type="ECO:0000256" key="9">
    <source>
        <dbReference type="PROSITE-ProRule" id="PRU00236"/>
    </source>
</evidence>
<dbReference type="GeneID" id="89289489"/>
<dbReference type="EC" id="2.3.1.286" evidence="8"/>
<feature type="binding site" evidence="8">
    <location>
        <position position="105"/>
    </location>
    <ligand>
        <name>NAD(+)</name>
        <dbReference type="ChEBI" id="CHEBI:57540"/>
    </ligand>
</feature>
<dbReference type="Proteomes" id="UP001341135">
    <property type="component" value="Chromosome"/>
</dbReference>
<organism evidence="11 12">
    <name type="scientific">Pyrodictium abyssi</name>
    <dbReference type="NCBI Taxonomy" id="54256"/>
    <lineage>
        <taxon>Archaea</taxon>
        <taxon>Thermoproteota</taxon>
        <taxon>Thermoprotei</taxon>
        <taxon>Desulfurococcales</taxon>
        <taxon>Pyrodictiaceae</taxon>
        <taxon>Pyrodictium</taxon>
    </lineage>
</organism>
<evidence type="ECO:0000259" key="10">
    <source>
        <dbReference type="PROSITE" id="PS50305"/>
    </source>
</evidence>
<feature type="binding site" evidence="8">
    <location>
        <position position="105"/>
    </location>
    <ligand>
        <name>nicotinamide</name>
        <dbReference type="ChEBI" id="CHEBI:17154"/>
    </ligand>
</feature>
<evidence type="ECO:0000256" key="8">
    <source>
        <dbReference type="HAMAP-Rule" id="MF_01968"/>
    </source>
</evidence>
<sequence>MEPREEAKRLAQLLAESRYAVVFTGAGVSTESGIPDFRGPSGLWRRVPPEVFTIEYFVERPLEVWRLFTELFYSFKDAKPNPAHYAIARLEELGIVKSVITQNIDGLHQAAGSRRVIELHGNLRWARCMSCGRRVPLDEAVSEAREGRLPRCPVCGGLLKPDAVFFGEPLPEEALEEAFREARRADLVLVVGSSLSVYPAAYIPEYARRRGARLAIVNLEPTPLDHLATVVARRRASELLLMVVRELESLAG</sequence>
<evidence type="ECO:0000256" key="2">
    <source>
        <dbReference type="ARBA" id="ARBA00022679"/>
    </source>
</evidence>
<feature type="binding site" evidence="8 9">
    <location>
        <position position="155"/>
    </location>
    <ligand>
        <name>Zn(2+)</name>
        <dbReference type="ChEBI" id="CHEBI:29105"/>
    </ligand>
</feature>
<feature type="binding site" evidence="8">
    <location>
        <position position="104"/>
    </location>
    <ligand>
        <name>nicotinamide</name>
        <dbReference type="ChEBI" id="CHEBI:17154"/>
    </ligand>
</feature>
<feature type="active site" description="Proton acceptor" evidence="8 9">
    <location>
        <position position="120"/>
    </location>
</feature>
<feature type="domain" description="Deacetylase sirtuin-type" evidence="10">
    <location>
        <begin position="1"/>
        <end position="250"/>
    </location>
</feature>
<dbReference type="EMBL" id="AP028907">
    <property type="protein sequence ID" value="BES81911.1"/>
    <property type="molecule type" value="Genomic_DNA"/>
</dbReference>
<feature type="binding site" evidence="8">
    <location>
        <position position="37"/>
    </location>
    <ligand>
        <name>NAD(+)</name>
        <dbReference type="ChEBI" id="CHEBI:57540"/>
    </ligand>
</feature>
<dbReference type="InterPro" id="IPR003000">
    <property type="entry name" value="Sirtuin"/>
</dbReference>
<gene>
    <name evidence="8 11" type="primary">cobB</name>
    <name evidence="11" type="ORF">PABY_14780</name>
</gene>
<dbReference type="NCBIfam" id="NF040867">
    <property type="entry name" value="prot_deacyl_CobB"/>
    <property type="match status" value="1"/>
</dbReference>
<evidence type="ECO:0000256" key="6">
    <source>
        <dbReference type="ARBA" id="ARBA00023027"/>
    </source>
</evidence>
<feature type="binding site" evidence="8 9">
    <location>
        <position position="152"/>
    </location>
    <ligand>
        <name>Zn(2+)</name>
        <dbReference type="ChEBI" id="CHEBI:29105"/>
    </ligand>
</feature>
<keyword evidence="12" id="KW-1185">Reference proteome</keyword>
<dbReference type="Gene3D" id="3.40.50.1220">
    <property type="entry name" value="TPP-binding domain"/>
    <property type="match status" value="1"/>
</dbReference>
<feature type="binding site" evidence="8">
    <location>
        <position position="30"/>
    </location>
    <ligand>
        <name>NAD(+)</name>
        <dbReference type="ChEBI" id="CHEBI:57540"/>
    </ligand>
</feature>
<comment type="cofactor">
    <cofactor evidence="8">
        <name>Zn(2+)</name>
        <dbReference type="ChEBI" id="CHEBI:29105"/>
    </cofactor>
    <text evidence="8">Binds 1 zinc ion per subunit.</text>
</comment>
<feature type="binding site" evidence="8">
    <location>
        <position position="193"/>
    </location>
    <ligand>
        <name>NAD(+)</name>
        <dbReference type="ChEBI" id="CHEBI:57540"/>
    </ligand>
</feature>
<evidence type="ECO:0000313" key="11">
    <source>
        <dbReference type="EMBL" id="BES81911.1"/>
    </source>
</evidence>
<feature type="binding site" evidence="8">
    <location>
        <position position="102"/>
    </location>
    <ligand>
        <name>NAD(+)</name>
        <dbReference type="ChEBI" id="CHEBI:57540"/>
    </ligand>
</feature>
<dbReference type="NCBIfam" id="NF001753">
    <property type="entry name" value="PRK00481.1-3"/>
    <property type="match status" value="1"/>
</dbReference>
<comment type="caution">
    <text evidence="8">Lacks conserved residue(s) required for the propagation of feature annotation.</text>
</comment>
<feature type="binding site" evidence="8">
    <location>
        <position position="26"/>
    </location>
    <ligand>
        <name>NAD(+)</name>
        <dbReference type="ChEBI" id="CHEBI:57540"/>
    </ligand>
</feature>
<feature type="binding site" evidence="8">
    <location>
        <position position="38"/>
    </location>
    <ligand>
        <name>NAD(+)</name>
        <dbReference type="ChEBI" id="CHEBI:57540"/>
    </ligand>
</feature>
<evidence type="ECO:0000256" key="1">
    <source>
        <dbReference type="ARBA" id="ARBA00022490"/>
    </source>
</evidence>
<keyword evidence="2 8" id="KW-0808">Transferase</keyword>
<dbReference type="InterPro" id="IPR026590">
    <property type="entry name" value="Ssirtuin_cat_dom"/>
</dbReference>
<dbReference type="InterPro" id="IPR050134">
    <property type="entry name" value="NAD-dep_sirtuin_deacylases"/>
</dbReference>
<evidence type="ECO:0000256" key="3">
    <source>
        <dbReference type="ARBA" id="ARBA00022723"/>
    </source>
</evidence>
<dbReference type="Pfam" id="PF02146">
    <property type="entry name" value="SIR2"/>
    <property type="match status" value="1"/>
</dbReference>
<keyword evidence="6 8" id="KW-0520">NAD</keyword>
<evidence type="ECO:0000256" key="5">
    <source>
        <dbReference type="ARBA" id="ARBA00023015"/>
    </source>
</evidence>
<keyword evidence="5 8" id="KW-0805">Transcription regulation</keyword>
<dbReference type="PROSITE" id="PS50305">
    <property type="entry name" value="SIRTUIN"/>
    <property type="match status" value="1"/>
</dbReference>
<dbReference type="InterPro" id="IPR026591">
    <property type="entry name" value="Sirtuin_cat_small_dom_sf"/>
</dbReference>
<dbReference type="HAMAP" id="MF_01968">
    <property type="entry name" value="Sirtuin_ClassU"/>
    <property type="match status" value="1"/>
</dbReference>
<dbReference type="Gene3D" id="3.30.1600.10">
    <property type="entry name" value="SIR2/SIRT2 'Small Domain"/>
    <property type="match status" value="1"/>
</dbReference>
<protein>
    <recommendedName>
        <fullName evidence="8">NAD-dependent protein deacetylase</fullName>
        <ecNumber evidence="8">2.3.1.286</ecNumber>
    </recommendedName>
    <alternativeName>
        <fullName evidence="8">Regulatory protein SIR2 homolog</fullName>
    </alternativeName>
</protein>
<feature type="binding site" evidence="8">
    <location>
        <position position="236"/>
    </location>
    <ligand>
        <name>NAD(+)</name>
        <dbReference type="ChEBI" id="CHEBI:57540"/>
    </ligand>
</feature>
<keyword evidence="7 8" id="KW-0804">Transcription</keyword>
<feature type="binding site" evidence="8">
    <location>
        <position position="104"/>
    </location>
    <ligand>
        <name>NAD(+)</name>
        <dbReference type="ChEBI" id="CHEBI:57540"/>
    </ligand>
</feature>
<name>A0ABM8IZW7_9CREN</name>
<dbReference type="PANTHER" id="PTHR11085">
    <property type="entry name" value="NAD-DEPENDENT PROTEIN DEACYLASE SIRTUIN-5, MITOCHONDRIAL-RELATED"/>
    <property type="match status" value="1"/>
</dbReference>
<evidence type="ECO:0000256" key="7">
    <source>
        <dbReference type="ARBA" id="ARBA00023163"/>
    </source>
</evidence>
<comment type="catalytic activity">
    <reaction evidence="8">
        <text>N(6)-acetyl-L-lysyl-[protein] + NAD(+) + H2O = 2''-O-acetyl-ADP-D-ribose + nicotinamide + L-lysyl-[protein]</text>
        <dbReference type="Rhea" id="RHEA:43636"/>
        <dbReference type="Rhea" id="RHEA-COMP:9752"/>
        <dbReference type="Rhea" id="RHEA-COMP:10731"/>
        <dbReference type="ChEBI" id="CHEBI:15377"/>
        <dbReference type="ChEBI" id="CHEBI:17154"/>
        <dbReference type="ChEBI" id="CHEBI:29969"/>
        <dbReference type="ChEBI" id="CHEBI:57540"/>
        <dbReference type="ChEBI" id="CHEBI:61930"/>
        <dbReference type="ChEBI" id="CHEBI:83767"/>
        <dbReference type="EC" id="2.3.1.286"/>
    </reaction>
</comment>
<evidence type="ECO:0000313" key="12">
    <source>
        <dbReference type="Proteomes" id="UP001341135"/>
    </source>
</evidence>
<comment type="subcellular location">
    <subcellularLocation>
        <location evidence="8">Cytoplasm</location>
    </subcellularLocation>
</comment>
<feature type="binding site" evidence="8">
    <location>
        <position position="219"/>
    </location>
    <ligand>
        <name>NAD(+)</name>
        <dbReference type="ChEBI" id="CHEBI:57540"/>
    </ligand>
</feature>
<feature type="binding site" evidence="8">
    <location>
        <position position="218"/>
    </location>
    <ligand>
        <name>NAD(+)</name>
        <dbReference type="ChEBI" id="CHEBI:57540"/>
    </ligand>
</feature>
<keyword evidence="1 8" id="KW-0963">Cytoplasm</keyword>
<feature type="binding site" evidence="8 9">
    <location>
        <position position="131"/>
    </location>
    <ligand>
        <name>Zn(2+)</name>
        <dbReference type="ChEBI" id="CHEBI:29105"/>
    </ligand>
</feature>
<accession>A0ABM8IZW7</accession>
<reference evidence="11 12" key="1">
    <citation type="submission" date="2023-09" db="EMBL/GenBank/DDBJ databases">
        <title>Pyrofollis japonicus gen. nov. sp. nov., a novel member of the family Pyrodictiaceae isolated from the Iheya North hydrothermal field.</title>
        <authorList>
            <person name="Miyazaki U."/>
            <person name="Sanari M."/>
            <person name="Tame A."/>
            <person name="Kitajima M."/>
            <person name="Okamoto A."/>
            <person name="Sawayama S."/>
            <person name="Miyazaki J."/>
            <person name="Takai K."/>
            <person name="Nakagawa S."/>
        </authorList>
    </citation>
    <scope>NUCLEOTIDE SEQUENCE [LARGE SCALE GENOMIC DNA]</scope>
    <source>
        <strain evidence="11 12">AV2</strain>
    </source>
</reference>
<dbReference type="SUPFAM" id="SSF52467">
    <property type="entry name" value="DHS-like NAD/FAD-binding domain"/>
    <property type="match status" value="1"/>
</dbReference>